<keyword evidence="2" id="KW-1185">Reference proteome</keyword>
<evidence type="ECO:0000313" key="1">
    <source>
        <dbReference type="EMBL" id="KAK3733432.1"/>
    </source>
</evidence>
<protein>
    <submittedName>
        <fullName evidence="1">Uncharacterized protein</fullName>
    </submittedName>
</protein>
<dbReference type="AlphaFoldDB" id="A0AAE1CSR0"/>
<dbReference type="Gene3D" id="3.80.10.10">
    <property type="entry name" value="Ribonuclease Inhibitor"/>
    <property type="match status" value="1"/>
</dbReference>
<dbReference type="EMBL" id="JAWDGP010006901">
    <property type="protein sequence ID" value="KAK3733432.1"/>
    <property type="molecule type" value="Genomic_DNA"/>
</dbReference>
<name>A0AAE1CSR0_9GAST</name>
<accession>A0AAE1CSR0</accession>
<proteinExistence type="predicted"/>
<organism evidence="1 2">
    <name type="scientific">Elysia crispata</name>
    <name type="common">lettuce slug</name>
    <dbReference type="NCBI Taxonomy" id="231223"/>
    <lineage>
        <taxon>Eukaryota</taxon>
        <taxon>Metazoa</taxon>
        <taxon>Spiralia</taxon>
        <taxon>Lophotrochozoa</taxon>
        <taxon>Mollusca</taxon>
        <taxon>Gastropoda</taxon>
        <taxon>Heterobranchia</taxon>
        <taxon>Euthyneura</taxon>
        <taxon>Panpulmonata</taxon>
        <taxon>Sacoglossa</taxon>
        <taxon>Placobranchoidea</taxon>
        <taxon>Plakobranchidae</taxon>
        <taxon>Elysia</taxon>
    </lineage>
</organism>
<dbReference type="InterPro" id="IPR032675">
    <property type="entry name" value="LRR_dom_sf"/>
</dbReference>
<comment type="caution">
    <text evidence="1">The sequence shown here is derived from an EMBL/GenBank/DDBJ whole genome shotgun (WGS) entry which is preliminary data.</text>
</comment>
<gene>
    <name evidence="1" type="ORF">RRG08_057938</name>
</gene>
<dbReference type="SUPFAM" id="SSF52058">
    <property type="entry name" value="L domain-like"/>
    <property type="match status" value="1"/>
</dbReference>
<dbReference type="Proteomes" id="UP001283361">
    <property type="component" value="Unassembled WGS sequence"/>
</dbReference>
<reference evidence="1" key="1">
    <citation type="journal article" date="2023" name="G3 (Bethesda)">
        <title>A reference genome for the long-term kleptoplast-retaining sea slug Elysia crispata morphotype clarki.</title>
        <authorList>
            <person name="Eastman K.E."/>
            <person name="Pendleton A.L."/>
            <person name="Shaikh M.A."/>
            <person name="Suttiyut T."/>
            <person name="Ogas R."/>
            <person name="Tomko P."/>
            <person name="Gavelis G."/>
            <person name="Widhalm J.R."/>
            <person name="Wisecaver J.H."/>
        </authorList>
    </citation>
    <scope>NUCLEOTIDE SEQUENCE</scope>
    <source>
        <strain evidence="1">ECLA1</strain>
    </source>
</reference>
<sequence length="104" mass="11694">MEAIITKLMHLNLSHTCIMRLAAFTLHGGRKFWRLVSLDLSGVHVKEVEPGAFRGLKVMEEMHSDYFKLCCPQIRGEGIPAYTCHTPNDPLSSSFNLLENFSAS</sequence>
<evidence type="ECO:0000313" key="2">
    <source>
        <dbReference type="Proteomes" id="UP001283361"/>
    </source>
</evidence>